<dbReference type="EMBL" id="NHYD01000994">
    <property type="protein sequence ID" value="PPQ92717.1"/>
    <property type="molecule type" value="Genomic_DNA"/>
</dbReference>
<keyword evidence="7" id="KW-0496">Mitochondrion</keyword>
<evidence type="ECO:0000313" key="12">
    <source>
        <dbReference type="EMBL" id="PPQ92717.1"/>
    </source>
</evidence>
<feature type="transmembrane region" description="Helical" evidence="11">
    <location>
        <begin position="173"/>
        <end position="192"/>
    </location>
</feature>
<evidence type="ECO:0000256" key="11">
    <source>
        <dbReference type="SAM" id="Phobius"/>
    </source>
</evidence>
<evidence type="ECO:0000256" key="10">
    <source>
        <dbReference type="RuleBase" id="RU000488"/>
    </source>
</evidence>
<reference evidence="12 13" key="1">
    <citation type="journal article" date="2018" name="Evol. Lett.">
        <title>Horizontal gene cluster transfer increased hallucinogenic mushroom diversity.</title>
        <authorList>
            <person name="Reynolds H.T."/>
            <person name="Vijayakumar V."/>
            <person name="Gluck-Thaler E."/>
            <person name="Korotkin H.B."/>
            <person name="Matheny P.B."/>
            <person name="Slot J.C."/>
        </authorList>
    </citation>
    <scope>NUCLEOTIDE SEQUENCE [LARGE SCALE GENOMIC DNA]</scope>
    <source>
        <strain evidence="12 13">2631</strain>
    </source>
</reference>
<dbReference type="InterPro" id="IPR018108">
    <property type="entry name" value="MCP_transmembrane"/>
</dbReference>
<evidence type="ECO:0000256" key="4">
    <source>
        <dbReference type="ARBA" id="ARBA00022692"/>
    </source>
</evidence>
<evidence type="ECO:0000313" key="13">
    <source>
        <dbReference type="Proteomes" id="UP000283269"/>
    </source>
</evidence>
<keyword evidence="13" id="KW-1185">Reference proteome</keyword>
<dbReference type="STRING" id="93625.A0A409XPR3"/>
<dbReference type="PANTHER" id="PTHR45624">
    <property type="entry name" value="MITOCHONDRIAL BASIC AMINO ACIDS TRANSPORTER-RELATED"/>
    <property type="match status" value="1"/>
</dbReference>
<protein>
    <recommendedName>
        <fullName evidence="14">Mitochondrial carrier protein</fullName>
    </recommendedName>
</protein>
<accession>A0A409XPR3</accession>
<evidence type="ECO:0008006" key="14">
    <source>
        <dbReference type="Google" id="ProtNLM"/>
    </source>
</evidence>
<proteinExistence type="inferred from homology"/>
<evidence type="ECO:0000256" key="6">
    <source>
        <dbReference type="ARBA" id="ARBA00022989"/>
    </source>
</evidence>
<evidence type="ECO:0000256" key="2">
    <source>
        <dbReference type="ARBA" id="ARBA00006375"/>
    </source>
</evidence>
<feature type="repeat" description="Solcar" evidence="9">
    <location>
        <begin position="104"/>
        <end position="202"/>
    </location>
</feature>
<dbReference type="AlphaFoldDB" id="A0A409XPR3"/>
<dbReference type="InterPro" id="IPR050567">
    <property type="entry name" value="Mitochondrial_Carrier"/>
</dbReference>
<comment type="caution">
    <text evidence="12">The sequence shown here is derived from an EMBL/GenBank/DDBJ whole genome shotgun (WGS) entry which is preliminary data.</text>
</comment>
<evidence type="ECO:0000256" key="1">
    <source>
        <dbReference type="ARBA" id="ARBA00004225"/>
    </source>
</evidence>
<dbReference type="Pfam" id="PF00153">
    <property type="entry name" value="Mito_carr"/>
    <property type="match status" value="3"/>
</dbReference>
<dbReference type="PANTHER" id="PTHR45624:SF57">
    <property type="entry name" value="MITOCHONDRIAL SUBSTRATE CARRIER FAMILY PROTEIN L"/>
    <property type="match status" value="1"/>
</dbReference>
<dbReference type="InterPro" id="IPR023395">
    <property type="entry name" value="MCP_dom_sf"/>
</dbReference>
<dbReference type="SUPFAM" id="SSF103506">
    <property type="entry name" value="Mitochondrial carrier"/>
    <property type="match status" value="1"/>
</dbReference>
<comment type="similarity">
    <text evidence="2 10">Belongs to the mitochondrial carrier (TC 2.A.29) family.</text>
</comment>
<feature type="transmembrane region" description="Helical" evidence="11">
    <location>
        <begin position="212"/>
        <end position="233"/>
    </location>
</feature>
<dbReference type="GO" id="GO:0000064">
    <property type="term" value="F:L-ornithine transmembrane transporter activity"/>
    <property type="evidence" value="ECO:0007669"/>
    <property type="project" value="TreeGrafter"/>
</dbReference>
<comment type="subcellular location">
    <subcellularLocation>
        <location evidence="1">Mitochondrion membrane</location>
        <topology evidence="1">Multi-pass membrane protein</topology>
    </subcellularLocation>
</comment>
<evidence type="ECO:0000256" key="5">
    <source>
        <dbReference type="ARBA" id="ARBA00022737"/>
    </source>
</evidence>
<dbReference type="OrthoDB" id="193856at2759"/>
<dbReference type="PROSITE" id="PS50920">
    <property type="entry name" value="SOLCAR"/>
    <property type="match status" value="3"/>
</dbReference>
<dbReference type="Proteomes" id="UP000283269">
    <property type="component" value="Unassembled WGS sequence"/>
</dbReference>
<evidence type="ECO:0000256" key="3">
    <source>
        <dbReference type="ARBA" id="ARBA00022448"/>
    </source>
</evidence>
<dbReference type="GO" id="GO:1990575">
    <property type="term" value="P:mitochondrial L-ornithine transmembrane transport"/>
    <property type="evidence" value="ECO:0007669"/>
    <property type="project" value="TreeGrafter"/>
</dbReference>
<dbReference type="GO" id="GO:0031966">
    <property type="term" value="C:mitochondrial membrane"/>
    <property type="evidence" value="ECO:0007669"/>
    <property type="project" value="UniProtKB-SubCell"/>
</dbReference>
<keyword evidence="8 9" id="KW-0472">Membrane</keyword>
<gene>
    <name evidence="12" type="ORF">CVT25_014023</name>
</gene>
<keyword evidence="5" id="KW-0677">Repeat</keyword>
<evidence type="ECO:0000256" key="8">
    <source>
        <dbReference type="ARBA" id="ARBA00023136"/>
    </source>
</evidence>
<dbReference type="Gene3D" id="1.50.40.10">
    <property type="entry name" value="Mitochondrial carrier domain"/>
    <property type="match status" value="1"/>
</dbReference>
<name>A0A409XPR3_PSICY</name>
<feature type="repeat" description="Solcar" evidence="9">
    <location>
        <begin position="2"/>
        <end position="87"/>
    </location>
</feature>
<evidence type="ECO:0000256" key="7">
    <source>
        <dbReference type="ARBA" id="ARBA00023128"/>
    </source>
</evidence>
<evidence type="ECO:0000256" key="9">
    <source>
        <dbReference type="PROSITE-ProRule" id="PRU00282"/>
    </source>
</evidence>
<sequence length="328" mass="36193">MEDTRMSGWPEPSRAWEVVAVGHGFDTIKTRMQCSLSGTYRGAFDALNKTIKNEGIFALYKGATPPAVGWTAIDSVLLGSLHNYRLFLIRNGMTEMSPSGLPRLSLFAHGVAGLFAGWTSALVATPVELLKGIDNFYATVKLQLQSQKAVSDRQFKSTIDCARQIIRVQGVTGLWSGFTGLFYLFDVGILIIDGHMPQGINAWLFEIGRDPLRGTANFLSGGLGSFVFWAMAIPFDNIKNRMMAYPYPQPYPQSKTASLAVLKRPSFFRVARNILVHEGAAGFIRGLGPCYLRAFPVNASALFVYEGTMRILGAEQVFISLDHRHDLQ</sequence>
<keyword evidence="6 11" id="KW-1133">Transmembrane helix</keyword>
<feature type="repeat" description="Solcar" evidence="9">
    <location>
        <begin position="212"/>
        <end position="311"/>
    </location>
</feature>
<keyword evidence="4 9" id="KW-0812">Transmembrane</keyword>
<organism evidence="12 13">
    <name type="scientific">Psilocybe cyanescens</name>
    <dbReference type="NCBI Taxonomy" id="93625"/>
    <lineage>
        <taxon>Eukaryota</taxon>
        <taxon>Fungi</taxon>
        <taxon>Dikarya</taxon>
        <taxon>Basidiomycota</taxon>
        <taxon>Agaricomycotina</taxon>
        <taxon>Agaricomycetes</taxon>
        <taxon>Agaricomycetidae</taxon>
        <taxon>Agaricales</taxon>
        <taxon>Agaricineae</taxon>
        <taxon>Strophariaceae</taxon>
        <taxon>Psilocybe</taxon>
    </lineage>
</organism>
<dbReference type="InParanoid" id="A0A409XPR3"/>
<keyword evidence="3 10" id="KW-0813">Transport</keyword>